<comment type="caution">
    <text evidence="2">The sequence shown here is derived from an EMBL/GenBank/DDBJ whole genome shotgun (WGS) entry which is preliminary data.</text>
</comment>
<dbReference type="EMBL" id="MJEQ01037191">
    <property type="protein sequence ID" value="OIS98412.1"/>
    <property type="molecule type" value="Genomic_DNA"/>
</dbReference>
<dbReference type="AlphaFoldDB" id="A0A1J6HZZ7"/>
<dbReference type="Gramene" id="OIS98412">
    <property type="protein sequence ID" value="OIS98412"/>
    <property type="gene ID" value="A4A49_60872"/>
</dbReference>
<keyword evidence="3" id="KW-1185">Reference proteome</keyword>
<sequence length="173" mass="19793">KKGVSLLAMIHIEKDGGVWILKQKKFVTSIDVAFDEVSSYYFAEKTCNHETIFDGDQEHLQLIPEGNSWASNNDLISTSNTSISDGAEQQTTRRSTREKQQPSYVKDYQVQLNYYSITSCFFIGRLDDEPASFEEAKRHPKWETAMQEGINALNKNQTWELVSKPKNCELITC</sequence>
<dbReference type="OMA" id="CNHETIF"/>
<evidence type="ECO:0000256" key="1">
    <source>
        <dbReference type="SAM" id="MobiDB-lite"/>
    </source>
</evidence>
<proteinExistence type="predicted"/>
<protein>
    <recommendedName>
        <fullName evidence="4">Retrovirus-related pol polyprotein from transposon tnt 1-94</fullName>
    </recommendedName>
</protein>
<feature type="non-terminal residue" evidence="2">
    <location>
        <position position="1"/>
    </location>
</feature>
<evidence type="ECO:0008006" key="4">
    <source>
        <dbReference type="Google" id="ProtNLM"/>
    </source>
</evidence>
<name>A0A1J6HZZ7_NICAT</name>
<dbReference type="Proteomes" id="UP000187609">
    <property type="component" value="Unassembled WGS sequence"/>
</dbReference>
<feature type="compositionally biased region" description="Polar residues" evidence="1">
    <location>
        <begin position="74"/>
        <end position="93"/>
    </location>
</feature>
<reference evidence="2" key="1">
    <citation type="submission" date="2016-11" db="EMBL/GenBank/DDBJ databases">
        <title>The genome of Nicotiana attenuata.</title>
        <authorList>
            <person name="Xu S."/>
            <person name="Brockmoeller T."/>
            <person name="Gaquerel E."/>
            <person name="Navarro A."/>
            <person name="Kuhl H."/>
            <person name="Gase K."/>
            <person name="Ling Z."/>
            <person name="Zhou W."/>
            <person name="Kreitzer C."/>
            <person name="Stanke M."/>
            <person name="Tang H."/>
            <person name="Lyons E."/>
            <person name="Pandey P."/>
            <person name="Pandey S.P."/>
            <person name="Timmermann B."/>
            <person name="Baldwin I.T."/>
        </authorList>
    </citation>
    <scope>NUCLEOTIDE SEQUENCE [LARGE SCALE GENOMIC DNA]</scope>
    <source>
        <strain evidence="2">UT</strain>
    </source>
</reference>
<evidence type="ECO:0000313" key="2">
    <source>
        <dbReference type="EMBL" id="OIS98412.1"/>
    </source>
</evidence>
<accession>A0A1J6HZZ7</accession>
<feature type="region of interest" description="Disordered" evidence="1">
    <location>
        <begin position="74"/>
        <end position="101"/>
    </location>
</feature>
<organism evidence="2 3">
    <name type="scientific">Nicotiana attenuata</name>
    <name type="common">Coyote tobacco</name>
    <dbReference type="NCBI Taxonomy" id="49451"/>
    <lineage>
        <taxon>Eukaryota</taxon>
        <taxon>Viridiplantae</taxon>
        <taxon>Streptophyta</taxon>
        <taxon>Embryophyta</taxon>
        <taxon>Tracheophyta</taxon>
        <taxon>Spermatophyta</taxon>
        <taxon>Magnoliopsida</taxon>
        <taxon>eudicotyledons</taxon>
        <taxon>Gunneridae</taxon>
        <taxon>Pentapetalae</taxon>
        <taxon>asterids</taxon>
        <taxon>lamiids</taxon>
        <taxon>Solanales</taxon>
        <taxon>Solanaceae</taxon>
        <taxon>Nicotianoideae</taxon>
        <taxon>Nicotianeae</taxon>
        <taxon>Nicotiana</taxon>
    </lineage>
</organism>
<gene>
    <name evidence="2" type="ORF">A4A49_60872</name>
</gene>
<evidence type="ECO:0000313" key="3">
    <source>
        <dbReference type="Proteomes" id="UP000187609"/>
    </source>
</evidence>